<keyword evidence="2" id="KW-1185">Reference proteome</keyword>
<evidence type="ECO:0000313" key="2">
    <source>
        <dbReference type="Proteomes" id="UP000005444"/>
    </source>
</evidence>
<dbReference type="KEGG" id="pce:PECL_1540"/>
<dbReference type="HOGENOM" id="CLU_219046_0_0_9"/>
<reference evidence="1 2" key="1">
    <citation type="journal article" date="2012" name="J. Bacteriol.">
        <title>Complete Genome Sequence of the Beer Spoilage Organism Pediococcus claussenii ATCC BAA-344T.</title>
        <authorList>
            <person name="Pittet V."/>
            <person name="Abegunde T."/>
            <person name="Marfleet T."/>
            <person name="Haakensen M."/>
            <person name="Morrow K."/>
            <person name="Jayaprakash T."/>
            <person name="Schroeder K."/>
            <person name="Trost B."/>
            <person name="Byrns S."/>
            <person name="Bergsveinson J."/>
            <person name="Kusalik A."/>
            <person name="Ziola B."/>
        </authorList>
    </citation>
    <scope>NUCLEOTIDE SEQUENCE [LARGE SCALE GENOMIC DNA]</scope>
    <source>
        <strain evidence="1 2">ATCC BAA-344</strain>
    </source>
</reference>
<name>G8PAG9_PEDCP</name>
<dbReference type="PATRIC" id="fig|701521.8.peg.1442"/>
<proteinExistence type="predicted"/>
<gene>
    <name evidence="1" type="ordered locus">PECL_1540</name>
</gene>
<protein>
    <submittedName>
        <fullName evidence="1">Uncharacterized protein</fullName>
    </submittedName>
</protein>
<accession>G8PAG9</accession>
<dbReference type="Gene3D" id="1.10.10.10">
    <property type="entry name" value="Winged helix-like DNA-binding domain superfamily/Winged helix DNA-binding domain"/>
    <property type="match status" value="1"/>
</dbReference>
<evidence type="ECO:0000313" key="1">
    <source>
        <dbReference type="EMBL" id="AEV95758.1"/>
    </source>
</evidence>
<organism evidence="1 2">
    <name type="scientific">Pediococcus claussenii (strain ATCC BAA-344 / DSM 14800 / JCM 18046 / KCTC 3811 / LMG 21948 / P06)</name>
    <dbReference type="NCBI Taxonomy" id="701521"/>
    <lineage>
        <taxon>Bacteria</taxon>
        <taxon>Bacillati</taxon>
        <taxon>Bacillota</taxon>
        <taxon>Bacilli</taxon>
        <taxon>Lactobacillales</taxon>
        <taxon>Lactobacillaceae</taxon>
        <taxon>Pediococcus</taxon>
    </lineage>
</organism>
<dbReference type="Proteomes" id="UP000005444">
    <property type="component" value="Chromosome"/>
</dbReference>
<dbReference type="AlphaFoldDB" id="G8PAG9"/>
<sequence>MVPQYSQKSIERALRKLRDQEKIEVVGQGRSTKYKLSL</sequence>
<dbReference type="EMBL" id="CP003137">
    <property type="protein sequence ID" value="AEV95758.1"/>
    <property type="molecule type" value="Genomic_DNA"/>
</dbReference>
<dbReference type="InterPro" id="IPR036388">
    <property type="entry name" value="WH-like_DNA-bd_sf"/>
</dbReference>